<keyword evidence="1" id="KW-0472">Membrane</keyword>
<feature type="transmembrane region" description="Helical" evidence="1">
    <location>
        <begin position="12"/>
        <end position="30"/>
    </location>
</feature>
<feature type="transmembrane region" description="Helical" evidence="1">
    <location>
        <begin position="276"/>
        <end position="296"/>
    </location>
</feature>
<evidence type="ECO:0000256" key="1">
    <source>
        <dbReference type="SAM" id="Phobius"/>
    </source>
</evidence>
<dbReference type="STRING" id="592026.GCWU0000282_001397"/>
<dbReference type="SMART" id="SM00267">
    <property type="entry name" value="GGDEF"/>
    <property type="match status" value="1"/>
</dbReference>
<evidence type="ECO:0000313" key="4">
    <source>
        <dbReference type="Proteomes" id="UP000018227"/>
    </source>
</evidence>
<feature type="transmembrane region" description="Helical" evidence="1">
    <location>
        <begin position="302"/>
        <end position="326"/>
    </location>
</feature>
<sequence length="569" mass="64905">MKKHEKSAVFDFILITILLLFAGFIVFLKIDNSVYRIRDGRSLEDFSTAWYTDDNKEIYLEDIGKSATKNSNGEPEIYVYHTIPAYLVNDTILNFRSKNLRFQVIIGDEVVYDFMPEIQPVLSKGNGSCFHRVTIKREYAGEKVGLKVFPIYNDSGSLINKIYLGRTWDYFGKILDQNFFGFQFSFVIIIIGIILILISLFFKLSNGHNERNRVLGILTVSVGVWAASETLMLQFMFGYSPQLNEINHLLLIFMPYFFVSYVYQDLEYSRDIFLKASFGVTVLELILVSTLSLTGIKDSHEGIYIIHIGFFIIGVMSLVAAIENNVYCKKNKIKTNTLTIALSIGVFAISAIWDILSYYINYGGRDNGTVMRSGILIGVLLLVVDSMRKLFEGIKKEELTDKVAEISYKDSLTGLANRTAFEEKEKEIQKKLDNGEIENVLICQFDLNDLRKINDNYGHAYGDRHIIKCAEIINKAFGNSGSAFRVGGDEFTVFVIGDGTEYIYERGILKLKELEREYNRTPDLLMPLHIAYGHAVYDKNEFTSLEKAGIEADKRMYECKDRMKKGAIV</sequence>
<feature type="transmembrane region" description="Helical" evidence="1">
    <location>
        <begin position="338"/>
        <end position="358"/>
    </location>
</feature>
<dbReference type="GO" id="GO:1902201">
    <property type="term" value="P:negative regulation of bacterial-type flagellum-dependent cell motility"/>
    <property type="evidence" value="ECO:0007669"/>
    <property type="project" value="TreeGrafter"/>
</dbReference>
<keyword evidence="4" id="KW-1185">Reference proteome</keyword>
<dbReference type="Gene3D" id="3.30.70.270">
    <property type="match status" value="1"/>
</dbReference>
<feature type="domain" description="GGDEF" evidence="2">
    <location>
        <begin position="438"/>
        <end position="569"/>
    </location>
</feature>
<dbReference type="OrthoDB" id="9804955at2"/>
<dbReference type="InterPro" id="IPR029787">
    <property type="entry name" value="Nucleotide_cyclase"/>
</dbReference>
<dbReference type="Proteomes" id="UP000018227">
    <property type="component" value="Unassembled WGS sequence"/>
</dbReference>
<dbReference type="EMBL" id="ACIL03000011">
    <property type="protein sequence ID" value="ESL03407.1"/>
    <property type="molecule type" value="Genomic_DNA"/>
</dbReference>
<feature type="transmembrane region" description="Helical" evidence="1">
    <location>
        <begin position="246"/>
        <end position="264"/>
    </location>
</feature>
<dbReference type="PANTHER" id="PTHR45138:SF9">
    <property type="entry name" value="DIGUANYLATE CYCLASE DGCM-RELATED"/>
    <property type="match status" value="1"/>
</dbReference>
<dbReference type="InterPro" id="IPR000160">
    <property type="entry name" value="GGDEF_dom"/>
</dbReference>
<dbReference type="eggNOG" id="COG2199">
    <property type="taxonomic scope" value="Bacteria"/>
</dbReference>
<feature type="transmembrane region" description="Helical" evidence="1">
    <location>
        <begin position="214"/>
        <end position="240"/>
    </location>
</feature>
<dbReference type="GO" id="GO:0043709">
    <property type="term" value="P:cell adhesion involved in single-species biofilm formation"/>
    <property type="evidence" value="ECO:0007669"/>
    <property type="project" value="TreeGrafter"/>
</dbReference>
<protein>
    <submittedName>
        <fullName evidence="3">Diguanylate cyclase domain protein</fullName>
    </submittedName>
</protein>
<dbReference type="PANTHER" id="PTHR45138">
    <property type="entry name" value="REGULATORY COMPONENTS OF SENSORY TRANSDUCTION SYSTEM"/>
    <property type="match status" value="1"/>
</dbReference>
<evidence type="ECO:0000259" key="2">
    <source>
        <dbReference type="PROSITE" id="PS50887"/>
    </source>
</evidence>
<feature type="transmembrane region" description="Helical" evidence="1">
    <location>
        <begin position="180"/>
        <end position="202"/>
    </location>
</feature>
<feature type="transmembrane region" description="Helical" evidence="1">
    <location>
        <begin position="370"/>
        <end position="387"/>
    </location>
</feature>
<comment type="caution">
    <text evidence="3">The sequence shown here is derived from an EMBL/GenBank/DDBJ whole genome shotgun (WGS) entry which is preliminary data.</text>
</comment>
<keyword evidence="1" id="KW-1133">Transmembrane helix</keyword>
<dbReference type="CDD" id="cd01949">
    <property type="entry name" value="GGDEF"/>
    <property type="match status" value="1"/>
</dbReference>
<name>V2Y5N7_9FIRM</name>
<reference evidence="3 4" key="1">
    <citation type="submission" date="2013-06" db="EMBL/GenBank/DDBJ databases">
        <authorList>
            <person name="Weinstock G."/>
            <person name="Sodergren E."/>
            <person name="Clifton S."/>
            <person name="Fulton L."/>
            <person name="Fulton B."/>
            <person name="Courtney L."/>
            <person name="Fronick C."/>
            <person name="Harrison M."/>
            <person name="Strong C."/>
            <person name="Farmer C."/>
            <person name="Delahaunty K."/>
            <person name="Markovic C."/>
            <person name="Hall O."/>
            <person name="Minx P."/>
            <person name="Tomlinson C."/>
            <person name="Mitreva M."/>
            <person name="Nelson J."/>
            <person name="Hou S."/>
            <person name="Wollam A."/>
            <person name="Pepin K.H."/>
            <person name="Johnson M."/>
            <person name="Bhonagiri V."/>
            <person name="Nash W.E."/>
            <person name="Warren W."/>
            <person name="Chinwalla A."/>
            <person name="Mardis E.R."/>
            <person name="Wilson R.K."/>
        </authorList>
    </citation>
    <scope>NUCLEOTIDE SEQUENCE [LARGE SCALE GENOMIC DNA]</scope>
    <source>
        <strain evidence="3 4">ATCC 51271</strain>
    </source>
</reference>
<dbReference type="AlphaFoldDB" id="V2Y5N7"/>
<dbReference type="SUPFAM" id="SSF55073">
    <property type="entry name" value="Nucleotide cyclase"/>
    <property type="match status" value="1"/>
</dbReference>
<dbReference type="NCBIfam" id="TIGR00254">
    <property type="entry name" value="GGDEF"/>
    <property type="match status" value="1"/>
</dbReference>
<dbReference type="GO" id="GO:0052621">
    <property type="term" value="F:diguanylate cyclase activity"/>
    <property type="evidence" value="ECO:0007669"/>
    <property type="project" value="TreeGrafter"/>
</dbReference>
<dbReference type="PROSITE" id="PS50887">
    <property type="entry name" value="GGDEF"/>
    <property type="match status" value="1"/>
</dbReference>
<keyword evidence="1" id="KW-0812">Transmembrane</keyword>
<gene>
    <name evidence="3" type="ORF">GCWU0000282_001397</name>
</gene>
<evidence type="ECO:0000313" key="3">
    <source>
        <dbReference type="EMBL" id="ESL03407.1"/>
    </source>
</evidence>
<accession>V2Y5N7</accession>
<dbReference type="InterPro" id="IPR050469">
    <property type="entry name" value="Diguanylate_Cyclase"/>
</dbReference>
<organism evidence="3 4">
    <name type="scientific">Catonella morbi ATCC 51271</name>
    <dbReference type="NCBI Taxonomy" id="592026"/>
    <lineage>
        <taxon>Bacteria</taxon>
        <taxon>Bacillati</taxon>
        <taxon>Bacillota</taxon>
        <taxon>Clostridia</taxon>
        <taxon>Lachnospirales</taxon>
        <taxon>Lachnospiraceae</taxon>
        <taxon>Catonella</taxon>
    </lineage>
</organism>
<dbReference type="InterPro" id="IPR043128">
    <property type="entry name" value="Rev_trsase/Diguanyl_cyclase"/>
</dbReference>
<dbReference type="Pfam" id="PF00990">
    <property type="entry name" value="GGDEF"/>
    <property type="match status" value="1"/>
</dbReference>
<dbReference type="RefSeq" id="WP_023354277.1">
    <property type="nucleotide sequence ID" value="NZ_KI535367.1"/>
</dbReference>
<dbReference type="GO" id="GO:0005886">
    <property type="term" value="C:plasma membrane"/>
    <property type="evidence" value="ECO:0007669"/>
    <property type="project" value="TreeGrafter"/>
</dbReference>
<proteinExistence type="predicted"/>
<dbReference type="HOGENOM" id="CLU_034082_0_0_9"/>